<dbReference type="AlphaFoldDB" id="A0A4P9XZS4"/>
<evidence type="ECO:0000313" key="2">
    <source>
        <dbReference type="Proteomes" id="UP000267251"/>
    </source>
</evidence>
<gene>
    <name evidence="1" type="ORF">BJ684DRAFT_17486</name>
</gene>
<protein>
    <submittedName>
        <fullName evidence="1">Uncharacterized protein</fullName>
    </submittedName>
</protein>
<evidence type="ECO:0000313" key="1">
    <source>
        <dbReference type="EMBL" id="RKP11983.1"/>
    </source>
</evidence>
<accession>A0A4P9XZS4</accession>
<reference evidence="2" key="1">
    <citation type="journal article" date="2018" name="Nat. Microbiol.">
        <title>Leveraging single-cell genomics to expand the fungal tree of life.</title>
        <authorList>
            <person name="Ahrendt S.R."/>
            <person name="Quandt C.A."/>
            <person name="Ciobanu D."/>
            <person name="Clum A."/>
            <person name="Salamov A."/>
            <person name="Andreopoulos B."/>
            <person name="Cheng J.F."/>
            <person name="Woyke T."/>
            <person name="Pelin A."/>
            <person name="Henrissat B."/>
            <person name="Reynolds N.K."/>
            <person name="Benny G.L."/>
            <person name="Smith M.E."/>
            <person name="James T.Y."/>
            <person name="Grigoriev I.V."/>
        </authorList>
    </citation>
    <scope>NUCLEOTIDE SEQUENCE [LARGE SCALE GENOMIC DNA]</scope>
</reference>
<name>A0A4P9XZS4_9FUNG</name>
<sequence>MGNRSIAWFTTQLGYPNFVTQHMSMSRHRREPRLPRRIRKILTRVSPDALIILQDAMQLARSIREYALQLQIHYVAASPTLIPTLLDSMLTKDDKTNVWFALGTASSLLSMMRLNPALALPGMGFAVVSMAMNALAIWGRPAPPAPTTQAGWHAWALLEMDEAVDALFIAYTALFTKGSPGDLQTLLEQFSADAVRLDPLTFLYQFRITFLQRLVNHSPLFTTYRCEGDLCRDGCIVGDAQYKIRLSSQARDYMDKVPVDWTALFSHRDGWDLVEKRYSCRKSFFFGIRCDGPEPFERKVSVMRKLMNSLGF</sequence>
<proteinExistence type="predicted"/>
<dbReference type="Proteomes" id="UP000267251">
    <property type="component" value="Unassembled WGS sequence"/>
</dbReference>
<dbReference type="EMBL" id="KZ988543">
    <property type="protein sequence ID" value="RKP11983.1"/>
    <property type="molecule type" value="Genomic_DNA"/>
</dbReference>
<dbReference type="OrthoDB" id="10367568at2759"/>
<keyword evidence="2" id="KW-1185">Reference proteome</keyword>
<organism evidence="1 2">
    <name type="scientific">Piptocephalis cylindrospora</name>
    <dbReference type="NCBI Taxonomy" id="1907219"/>
    <lineage>
        <taxon>Eukaryota</taxon>
        <taxon>Fungi</taxon>
        <taxon>Fungi incertae sedis</taxon>
        <taxon>Zoopagomycota</taxon>
        <taxon>Zoopagomycotina</taxon>
        <taxon>Zoopagomycetes</taxon>
        <taxon>Zoopagales</taxon>
        <taxon>Piptocephalidaceae</taxon>
        <taxon>Piptocephalis</taxon>
    </lineage>
</organism>